<dbReference type="Proteomes" id="UP000243348">
    <property type="component" value="Nucleomorph 1"/>
</dbReference>
<keyword evidence="1" id="KW-0542">Nucleomorph</keyword>
<dbReference type="AlphaFoldDB" id="J7G2R2"/>
<dbReference type="EMBL" id="CP003680">
    <property type="protein sequence ID" value="AFP65314.1"/>
    <property type="molecule type" value="Genomic_DNA"/>
</dbReference>
<protein>
    <submittedName>
        <fullName evidence="1">Uncharacterized protein</fullName>
    </submittedName>
</protein>
<gene>
    <name evidence="1" type="ORF">CMESO_118</name>
</gene>
<organism evidence="1 2">
    <name type="scientific">Chroomonas mesostigmatica CCMP1168</name>
    <dbReference type="NCBI Taxonomy" id="1195612"/>
    <lineage>
        <taxon>Eukaryota</taxon>
        <taxon>Cryptophyceae</taxon>
        <taxon>Pyrenomonadales</taxon>
        <taxon>Chroomonadaceae</taxon>
        <taxon>Chroomonas</taxon>
    </lineage>
</organism>
<evidence type="ECO:0000313" key="2">
    <source>
        <dbReference type="Proteomes" id="UP000243348"/>
    </source>
</evidence>
<accession>J7G2R2</accession>
<geneLocation type="nucleomorph" evidence="1"/>
<reference evidence="1 2" key="1">
    <citation type="journal article" date="2012" name="Genome Biol. Evol.">
        <title>Nucleomorph genome sequence of the cryptophyte alga Chroomonas mesostigmatica CCMP1168 reveals lineage-specific gene loss and genome complexity.</title>
        <authorList>
            <person name="Moore C.E."/>
            <person name="Curtis B."/>
            <person name="Mills T."/>
            <person name="Tanifuji G."/>
            <person name="Archibald J.M."/>
        </authorList>
    </citation>
    <scope>NUCLEOTIDE SEQUENCE [LARGE SCALE GENOMIC DNA]</scope>
    <source>
        <strain evidence="1 2">CCMP1168</strain>
    </source>
</reference>
<proteinExistence type="predicted"/>
<name>J7G2R2_9CRYP</name>
<evidence type="ECO:0000313" key="1">
    <source>
        <dbReference type="EMBL" id="AFP65314.1"/>
    </source>
</evidence>
<sequence length="135" mass="16703">MKKKLKKKISSFIFFFKESFFKYKYLKIQKKFLKALTKFFPVFFLKWKVDIYLPKIFSKSFSLNFGLFSFLKNLKKKKKNMFSFELFSLFLKKQLSKKLKEKTKNQNENFIRLDIFFPKESDLSHYLNKIKKYFK</sequence>